<evidence type="ECO:0000256" key="2">
    <source>
        <dbReference type="ARBA" id="ARBA00009773"/>
    </source>
</evidence>
<gene>
    <name evidence="9" type="ORF">CGZ75_09505</name>
</gene>
<feature type="transmembrane region" description="Helical" evidence="8">
    <location>
        <begin position="66"/>
        <end position="91"/>
    </location>
</feature>
<name>A0A229P4I4_9BACL</name>
<feature type="transmembrane region" description="Helical" evidence="8">
    <location>
        <begin position="156"/>
        <end position="178"/>
    </location>
</feature>
<comment type="similarity">
    <text evidence="2">Belongs to the autoinducer-2 exporter (AI-2E) (TC 2.A.86) family.</text>
</comment>
<sequence length="360" mass="40439">MKIGRFYQVCISIILVLVILYLLSRLEFLYRPVMLAFNILLLPFVVSFFFYYLLRPLVTQLHKWKLPKWLAVLVLFIAMSTLVALLIVLVWPTLQSQTVGFVENLPVLAKGVQDQIDYLQEQRFGGFSLREIDLSSKVSEYLEQAINYASVYVQNAVSIVTTVSLVVGTVPVLLYYMLKEDRKGYTSFVRFSPTKYRADAIEIFNRIDKMLSEFVIGRVICCLALGAFAYIGFLLVDLPYSLLLAIIVGVLNMIPYIGSIIGSIPVILIAFTDSFSTAIWVLVILLLAQQLEGNLISPFVYGRTMDIHPLTTIVVVLIAGATSGIVGIMISIPVYMMGKIIILQIAEHFERKSQPDASVL</sequence>
<evidence type="ECO:0000256" key="1">
    <source>
        <dbReference type="ARBA" id="ARBA00004651"/>
    </source>
</evidence>
<dbReference type="GO" id="GO:0005886">
    <property type="term" value="C:plasma membrane"/>
    <property type="evidence" value="ECO:0007669"/>
    <property type="project" value="UniProtKB-SubCell"/>
</dbReference>
<evidence type="ECO:0000256" key="3">
    <source>
        <dbReference type="ARBA" id="ARBA00022448"/>
    </source>
</evidence>
<organism evidence="9 10">
    <name type="scientific">Paenibacillus herberti</name>
    <dbReference type="NCBI Taxonomy" id="1619309"/>
    <lineage>
        <taxon>Bacteria</taxon>
        <taxon>Bacillati</taxon>
        <taxon>Bacillota</taxon>
        <taxon>Bacilli</taxon>
        <taxon>Bacillales</taxon>
        <taxon>Paenibacillaceae</taxon>
        <taxon>Paenibacillus</taxon>
    </lineage>
</organism>
<evidence type="ECO:0000313" key="10">
    <source>
        <dbReference type="Proteomes" id="UP000215145"/>
    </source>
</evidence>
<dbReference type="PANTHER" id="PTHR21716:SF53">
    <property type="entry name" value="PERMEASE PERM-RELATED"/>
    <property type="match status" value="1"/>
</dbReference>
<keyword evidence="5 8" id="KW-0812">Transmembrane</keyword>
<reference evidence="9 10" key="1">
    <citation type="submission" date="2017-07" db="EMBL/GenBank/DDBJ databases">
        <title>Paenibacillus herberti R33 genome sequencing and assembly.</title>
        <authorList>
            <person name="Su W."/>
        </authorList>
    </citation>
    <scope>NUCLEOTIDE SEQUENCE [LARGE SCALE GENOMIC DNA]</scope>
    <source>
        <strain evidence="9 10">R33</strain>
    </source>
</reference>
<protein>
    <submittedName>
        <fullName evidence="9">AI-2E family transporter</fullName>
    </submittedName>
</protein>
<feature type="transmembrane region" description="Helical" evidence="8">
    <location>
        <begin position="35"/>
        <end position="54"/>
    </location>
</feature>
<dbReference type="EMBL" id="NMUQ01000001">
    <property type="protein sequence ID" value="OXM16864.1"/>
    <property type="molecule type" value="Genomic_DNA"/>
</dbReference>
<keyword evidence="3" id="KW-0813">Transport</keyword>
<dbReference type="InterPro" id="IPR002549">
    <property type="entry name" value="AI-2E-like"/>
</dbReference>
<evidence type="ECO:0000256" key="8">
    <source>
        <dbReference type="SAM" id="Phobius"/>
    </source>
</evidence>
<evidence type="ECO:0000256" key="6">
    <source>
        <dbReference type="ARBA" id="ARBA00022989"/>
    </source>
</evidence>
<dbReference type="AlphaFoldDB" id="A0A229P4I4"/>
<evidence type="ECO:0000256" key="4">
    <source>
        <dbReference type="ARBA" id="ARBA00022475"/>
    </source>
</evidence>
<dbReference type="Proteomes" id="UP000215145">
    <property type="component" value="Unassembled WGS sequence"/>
</dbReference>
<dbReference type="PANTHER" id="PTHR21716">
    <property type="entry name" value="TRANSMEMBRANE PROTEIN"/>
    <property type="match status" value="1"/>
</dbReference>
<comment type="caution">
    <text evidence="9">The sequence shown here is derived from an EMBL/GenBank/DDBJ whole genome shotgun (WGS) entry which is preliminary data.</text>
</comment>
<proteinExistence type="inferred from homology"/>
<evidence type="ECO:0000313" key="9">
    <source>
        <dbReference type="EMBL" id="OXM16864.1"/>
    </source>
</evidence>
<feature type="transmembrane region" description="Helical" evidence="8">
    <location>
        <begin position="313"/>
        <end position="335"/>
    </location>
</feature>
<dbReference type="Pfam" id="PF01594">
    <property type="entry name" value="AI-2E_transport"/>
    <property type="match status" value="1"/>
</dbReference>
<feature type="transmembrane region" description="Helical" evidence="8">
    <location>
        <begin position="7"/>
        <end position="23"/>
    </location>
</feature>
<evidence type="ECO:0000256" key="5">
    <source>
        <dbReference type="ARBA" id="ARBA00022692"/>
    </source>
</evidence>
<keyword evidence="10" id="KW-1185">Reference proteome</keyword>
<evidence type="ECO:0000256" key="7">
    <source>
        <dbReference type="ARBA" id="ARBA00023136"/>
    </source>
</evidence>
<dbReference type="OrthoDB" id="9793390at2"/>
<keyword evidence="6 8" id="KW-1133">Transmembrane helix</keyword>
<keyword evidence="4" id="KW-1003">Cell membrane</keyword>
<dbReference type="GO" id="GO:0055085">
    <property type="term" value="P:transmembrane transport"/>
    <property type="evidence" value="ECO:0007669"/>
    <property type="project" value="TreeGrafter"/>
</dbReference>
<feature type="transmembrane region" description="Helical" evidence="8">
    <location>
        <begin position="215"/>
        <end position="236"/>
    </location>
</feature>
<feature type="transmembrane region" description="Helical" evidence="8">
    <location>
        <begin position="242"/>
        <end position="271"/>
    </location>
</feature>
<feature type="transmembrane region" description="Helical" evidence="8">
    <location>
        <begin position="278"/>
        <end position="301"/>
    </location>
</feature>
<keyword evidence="7 8" id="KW-0472">Membrane</keyword>
<dbReference type="RefSeq" id="WP_089523945.1">
    <property type="nucleotide sequence ID" value="NZ_NMUQ01000001.1"/>
</dbReference>
<comment type="subcellular location">
    <subcellularLocation>
        <location evidence="1">Cell membrane</location>
        <topology evidence="1">Multi-pass membrane protein</topology>
    </subcellularLocation>
</comment>
<accession>A0A229P4I4</accession>